<evidence type="ECO:0000313" key="2">
    <source>
        <dbReference type="Proteomes" id="UP000682782"/>
    </source>
</evidence>
<reference evidence="1" key="1">
    <citation type="submission" date="2021-01" db="EMBL/GenBank/DDBJ databases">
        <title>Complete genome sequence of Clostridiales bacterium R-7.</title>
        <authorList>
            <person name="Mahoney-Kurpe S.C."/>
            <person name="Palevich N."/>
            <person name="Koike S."/>
            <person name="Moon C.D."/>
            <person name="Attwood G.T."/>
        </authorList>
    </citation>
    <scope>NUCLEOTIDE SEQUENCE</scope>
    <source>
        <strain evidence="1">R-7</strain>
    </source>
</reference>
<evidence type="ECO:0000313" key="1">
    <source>
        <dbReference type="EMBL" id="QUC67744.1"/>
    </source>
</evidence>
<dbReference type="EC" id="5.1.1.3" evidence="1"/>
<gene>
    <name evidence="1" type="primary">murI</name>
    <name evidence="1" type="ORF">JYE49_03295</name>
</gene>
<keyword evidence="2" id="KW-1185">Reference proteome</keyword>
<keyword evidence="1" id="KW-0413">Isomerase</keyword>
<protein>
    <submittedName>
        <fullName evidence="1">Glutamate racemase</fullName>
        <ecNumber evidence="1">5.1.1.3</ecNumber>
    </submittedName>
</protein>
<organism evidence="1 2">
    <name type="scientific">Aristaeella hokkaidonensis</name>
    <dbReference type="NCBI Taxonomy" id="3046382"/>
    <lineage>
        <taxon>Bacteria</taxon>
        <taxon>Bacillati</taxon>
        <taxon>Bacillota</taxon>
        <taxon>Clostridia</taxon>
        <taxon>Eubacteriales</taxon>
        <taxon>Aristaeellaceae</taxon>
        <taxon>Aristaeella</taxon>
    </lineage>
</organism>
<accession>A0AC61N839</accession>
<dbReference type="EMBL" id="CP068393">
    <property type="protein sequence ID" value="QUC67744.1"/>
    <property type="molecule type" value="Genomic_DNA"/>
</dbReference>
<proteinExistence type="predicted"/>
<name>A0AC61N839_9FIRM</name>
<dbReference type="Proteomes" id="UP000682782">
    <property type="component" value="Chromosome"/>
</dbReference>
<sequence>MNQKRDPIGVLDSGVGGISTLREMVRELPDERFIYYGDMANAPYGTKSTEEVIGCVRKVVDKLTEQHIKALVIACNTATGAAAAVLREELSIPVVGMEPALKPAARMRKNGSVLVLATPLTLHQEKFENLMKQYGEGAVKVPCPGLMELVEADDREGALQYLKELFSRYPAEKVDAVVLGCTHYVFLKDMIRELLPERIAITDGNAGTARQLRRVLDRENLLNDEGPGSVELQTSGEKEAIEIMEKLLNE</sequence>